<reference evidence="1" key="2">
    <citation type="submission" date="2012-12" db="EMBL/GenBank/DDBJ databases">
        <authorList>
            <consortium name="WormBase Consortium"/>
            <person name="Ghedin E."/>
            <person name="Paulini M."/>
        </authorList>
    </citation>
    <scope>NUCLEOTIDE SEQUENCE</scope>
    <source>
        <strain evidence="1">FR3</strain>
    </source>
</reference>
<gene>
    <name evidence="1" type="primary">Bm1501</name>
    <name evidence="1" type="ORF">BM_Bm1501</name>
</gene>
<proteinExistence type="predicted"/>
<evidence type="ECO:0000313" key="1">
    <source>
        <dbReference type="EMBL" id="CDQ00494.1"/>
    </source>
</evidence>
<organism evidence="1">
    <name type="scientific">Brugia malayi</name>
    <name type="common">Filarial nematode worm</name>
    <dbReference type="NCBI Taxonomy" id="6279"/>
    <lineage>
        <taxon>Eukaryota</taxon>
        <taxon>Metazoa</taxon>
        <taxon>Ecdysozoa</taxon>
        <taxon>Nematoda</taxon>
        <taxon>Chromadorea</taxon>
        <taxon>Rhabditida</taxon>
        <taxon>Spirurina</taxon>
        <taxon>Spiruromorpha</taxon>
        <taxon>Filarioidea</taxon>
        <taxon>Onchocercidae</taxon>
        <taxon>Brugia</taxon>
    </lineage>
</organism>
<sequence>MRSSQVTSEDSLSSHNCRFKKKKNWEFLLEMGVYGSESRTGIWRGSEGIKRNDYE</sequence>
<protein>
    <submittedName>
        <fullName evidence="1">Bm1501</fullName>
    </submittedName>
</protein>
<accession>A0A1I9G4P8</accession>
<reference evidence="1" key="1">
    <citation type="journal article" date="2007" name="Science">
        <title>Draft genome of the filarial nematode parasite Brugia malayi.</title>
        <authorList>
            <person name="Ghedin E."/>
            <person name="Wang S."/>
            <person name="Spiro D."/>
            <person name="Caler E."/>
            <person name="Zhao Q."/>
            <person name="Crabtree J."/>
            <person name="Allen J.E."/>
            <person name="Delcher A.L."/>
            <person name="Guiliano D.B."/>
            <person name="Miranda-Saavedra D."/>
            <person name="Angiuoli S.V."/>
            <person name="Creasy T."/>
            <person name="Amedeo P."/>
            <person name="Haas B."/>
            <person name="El-Sayed N.M."/>
            <person name="Wortman J.R."/>
            <person name="Feldblyum T."/>
            <person name="Tallon L."/>
            <person name="Schatz M."/>
            <person name="Shumway M."/>
            <person name="Koo H."/>
            <person name="Salzberg S.L."/>
            <person name="Schobel S."/>
            <person name="Pertea M."/>
            <person name="Pop M."/>
            <person name="White O."/>
            <person name="Barton G.J."/>
            <person name="Carlow C.K."/>
            <person name="Crawford M.J."/>
            <person name="Daub J."/>
            <person name="Dimmic M.W."/>
            <person name="Estes C.F."/>
            <person name="Foster J.M."/>
            <person name="Ganatra M."/>
            <person name="Gregory W.F."/>
            <person name="Johnson N.M."/>
            <person name="Jin J."/>
            <person name="Komuniecki R."/>
            <person name="Korf I."/>
            <person name="Kumar S."/>
            <person name="Laney S."/>
            <person name="Li B.W."/>
            <person name="Li W."/>
            <person name="Lindblom T.H."/>
            <person name="Lustigman S."/>
            <person name="Ma D."/>
            <person name="Maina C.V."/>
            <person name="Martin D.M."/>
            <person name="McCarter J.P."/>
            <person name="McReynolds L."/>
            <person name="Mitreva M."/>
            <person name="Nutman T.B."/>
            <person name="Parkinson J."/>
            <person name="Peregrin-Alvarez J.M."/>
            <person name="Poole C."/>
            <person name="Ren Q."/>
            <person name="Saunders L."/>
            <person name="Sluder A.E."/>
            <person name="Smith K."/>
            <person name="Stanke M."/>
            <person name="Unnasch T.R."/>
            <person name="Ware J."/>
            <person name="Wei A.D."/>
            <person name="Weil G."/>
            <person name="Williams D.J."/>
            <person name="Zhang Y."/>
            <person name="Williams S.A."/>
            <person name="Fraser-Liggett C."/>
            <person name="Slatko B."/>
            <person name="Blaxter M.L."/>
            <person name="Scott A.L."/>
        </authorList>
    </citation>
    <scope>NUCLEOTIDE SEQUENCE</scope>
    <source>
        <strain evidence="1">FR3</strain>
    </source>
</reference>
<dbReference type="EMBL" id="LN857014">
    <property type="protein sequence ID" value="CDQ00494.1"/>
    <property type="molecule type" value="Genomic_DNA"/>
</dbReference>
<dbReference type="AlphaFoldDB" id="A0A1I9G4P8"/>
<name>A0A1I9G4P8_BRUMA</name>